<dbReference type="AlphaFoldDB" id="A0A2H9ZSD3"/>
<dbReference type="SUPFAM" id="SSF49785">
    <property type="entry name" value="Galactose-binding domain-like"/>
    <property type="match status" value="1"/>
</dbReference>
<dbReference type="EMBL" id="KZ454427">
    <property type="protein sequence ID" value="PKA46206.1"/>
    <property type="molecule type" value="Genomic_DNA"/>
</dbReference>
<dbReference type="Gene3D" id="1.25.40.420">
    <property type="match status" value="1"/>
</dbReference>
<dbReference type="PANTHER" id="PTHR47457:SF1">
    <property type="entry name" value="BTB DOMAIN-CONTAINING PROTEIN-RELATED"/>
    <property type="match status" value="1"/>
</dbReference>
<dbReference type="InterPro" id="IPR011333">
    <property type="entry name" value="SKP1/BTB/POZ_sf"/>
</dbReference>
<feature type="domain" description="BTB" evidence="3">
    <location>
        <begin position="346"/>
        <end position="415"/>
    </location>
</feature>
<dbReference type="Pfam" id="PF12248">
    <property type="entry name" value="Methyltransf_FA"/>
    <property type="match status" value="1"/>
</dbReference>
<name>A0A2H9ZSD3_9ASPA</name>
<dbReference type="Pfam" id="PF07707">
    <property type="entry name" value="BACK"/>
    <property type="match status" value="1"/>
</dbReference>
<evidence type="ECO:0000256" key="1">
    <source>
        <dbReference type="ARBA" id="ARBA00002668"/>
    </source>
</evidence>
<evidence type="ECO:0000313" key="4">
    <source>
        <dbReference type="EMBL" id="PKA46206.1"/>
    </source>
</evidence>
<gene>
    <name evidence="4" type="ORF">AXF42_Ash015499</name>
</gene>
<dbReference type="InterPro" id="IPR008979">
    <property type="entry name" value="Galactose-bd-like_sf"/>
</dbReference>
<dbReference type="InterPro" id="IPR022041">
    <property type="entry name" value="Methyltransf_FA"/>
</dbReference>
<dbReference type="Proteomes" id="UP000236161">
    <property type="component" value="Unassembled WGS sequence"/>
</dbReference>
<accession>A0A2H9ZSD3</accession>
<dbReference type="OrthoDB" id="19132at2759"/>
<dbReference type="SMART" id="SM00225">
    <property type="entry name" value="BTB"/>
    <property type="match status" value="2"/>
</dbReference>
<organism evidence="4 5">
    <name type="scientific">Apostasia shenzhenica</name>
    <dbReference type="NCBI Taxonomy" id="1088818"/>
    <lineage>
        <taxon>Eukaryota</taxon>
        <taxon>Viridiplantae</taxon>
        <taxon>Streptophyta</taxon>
        <taxon>Embryophyta</taxon>
        <taxon>Tracheophyta</taxon>
        <taxon>Spermatophyta</taxon>
        <taxon>Magnoliopsida</taxon>
        <taxon>Liliopsida</taxon>
        <taxon>Asparagales</taxon>
        <taxon>Orchidaceae</taxon>
        <taxon>Apostasioideae</taxon>
        <taxon>Apostasia</taxon>
    </lineage>
</organism>
<dbReference type="SMART" id="SM00875">
    <property type="entry name" value="BACK"/>
    <property type="match status" value="1"/>
</dbReference>
<dbReference type="Gene3D" id="2.60.120.260">
    <property type="entry name" value="Galactose-binding domain-like"/>
    <property type="match status" value="1"/>
</dbReference>
<dbReference type="InterPro" id="IPR000421">
    <property type="entry name" value="FA58C"/>
</dbReference>
<reference evidence="4 5" key="1">
    <citation type="journal article" date="2017" name="Nature">
        <title>The Apostasia genome and the evolution of orchids.</title>
        <authorList>
            <person name="Zhang G.Q."/>
            <person name="Liu K.W."/>
            <person name="Li Z."/>
            <person name="Lohaus R."/>
            <person name="Hsiao Y.Y."/>
            <person name="Niu S.C."/>
            <person name="Wang J.Y."/>
            <person name="Lin Y.C."/>
            <person name="Xu Q."/>
            <person name="Chen L.J."/>
            <person name="Yoshida K."/>
            <person name="Fujiwara S."/>
            <person name="Wang Z.W."/>
            <person name="Zhang Y.Q."/>
            <person name="Mitsuda N."/>
            <person name="Wang M."/>
            <person name="Liu G.H."/>
            <person name="Pecoraro L."/>
            <person name="Huang H.X."/>
            <person name="Xiao X.J."/>
            <person name="Lin M."/>
            <person name="Wu X.Y."/>
            <person name="Wu W.L."/>
            <person name="Chen Y.Y."/>
            <person name="Chang S.B."/>
            <person name="Sakamoto S."/>
            <person name="Ohme-Takagi M."/>
            <person name="Yagi M."/>
            <person name="Zeng S.J."/>
            <person name="Shen C.Y."/>
            <person name="Yeh C.M."/>
            <person name="Luo Y.B."/>
            <person name="Tsai W.C."/>
            <person name="Van de Peer Y."/>
            <person name="Liu Z.J."/>
        </authorList>
    </citation>
    <scope>NUCLEOTIDE SEQUENCE [LARGE SCALE GENOMIC DNA]</scope>
    <source>
        <strain evidence="5">cv. Shenzhen</strain>
        <tissue evidence="4">Stem</tissue>
    </source>
</reference>
<dbReference type="InterPro" id="IPR011705">
    <property type="entry name" value="BACK"/>
</dbReference>
<dbReference type="STRING" id="1088818.A0A2H9ZSD3"/>
<sequence length="779" mass="89322">MSNKKQRFLTVAPFKCEWNEDLRFREAGRGCVAFEAFAQNDVTLVFREQVGSQQYHYKMDNSPNYTVILGSHRNRRLKIEVNGETVVDVAGIGLCCSSSFQSYWISIYDGLITIGIGKCPFQNIVFQWLDSKPNCSVQYVGLSSWDKHVGYRNIIILPLTQHLSNLWSQVGYKDFETEEDMECELLNIDDGHFKCGLMSILEKWDFSDIVFLVGVERKAVPAHKVILNAHGDFRFSCSDNNVIHLPSTEYPILHAFLEYIYTGETRVVESQLGSLRDLSVQFHVLSLIKQCEEITGRFKMNKKLFDFGKKVELSSSSFNHHQCGIFPWEIPAVRNLKQSLATGEHTDVEIYVEGHGLVAQSHRIILSLWSAPFAKMFTNGMIETNSSHVSFRDVSAEAFSIMIRFMYSGELEINGEKNGHFLIALLLLADQFGITYLQRECCKYLLDCLSEDTACSILLAIESVPSCKMVEEACMKNFSMHFDYCTTANVNFVFLDETTFKEILQHDDMTVTSEERVLDAILMWCMQASEICGWTVVDELLNSSTLEQLFGDRILSLDKFLPLVRFPLMPHHLLQKVFPSRILNSNFSVRFQYRRSSFRELQYICDGDNNGVIYYAGTSYGEHQWVNPFLAKKITITASSPACRYTDPKALVSRAYQATSFAGPRVEGGRTCTWWMVDIGQDHQLMCNYYTFRQDGSTTFPRSWAFQGSMDEEHWTDLRVHENDRTICRPGQFASWQVLAPNSLLPFRFFRVILTAPAACDSNTWNLCICFIEIYGFFH</sequence>
<keyword evidence="5" id="KW-1185">Reference proteome</keyword>
<feature type="domain" description="BTB" evidence="3">
    <location>
        <begin position="207"/>
        <end position="269"/>
    </location>
</feature>
<proteinExistence type="predicted"/>
<evidence type="ECO:0000259" key="3">
    <source>
        <dbReference type="PROSITE" id="PS50097"/>
    </source>
</evidence>
<comment type="pathway">
    <text evidence="2">Protein modification; protein ubiquitination.</text>
</comment>
<dbReference type="Gene3D" id="3.30.710.10">
    <property type="entry name" value="Potassium Channel Kv1.1, Chain A"/>
    <property type="match status" value="2"/>
</dbReference>
<dbReference type="SUPFAM" id="SSF54695">
    <property type="entry name" value="POZ domain"/>
    <property type="match status" value="2"/>
</dbReference>
<dbReference type="PROSITE" id="PS50097">
    <property type="entry name" value="BTB"/>
    <property type="match status" value="2"/>
</dbReference>
<dbReference type="CDD" id="cd18186">
    <property type="entry name" value="BTB_POZ_ZBTB_KLHL-like"/>
    <property type="match status" value="2"/>
</dbReference>
<protein>
    <submittedName>
        <fullName evidence="4">BTB/POZ domain-containing protein</fullName>
    </submittedName>
</protein>
<comment type="function">
    <text evidence="1">May act as a substrate-specific adapter of an E3 ubiquitin-protein ligase complex (CUL3-RBX1-BTB) which mediates the ubiquitination and subsequent proteasomal degradation of target proteins.</text>
</comment>
<evidence type="ECO:0000313" key="5">
    <source>
        <dbReference type="Proteomes" id="UP000236161"/>
    </source>
</evidence>
<dbReference type="InterPro" id="IPR000210">
    <property type="entry name" value="BTB/POZ_dom"/>
</dbReference>
<evidence type="ECO:0000256" key="2">
    <source>
        <dbReference type="ARBA" id="ARBA00004906"/>
    </source>
</evidence>
<dbReference type="PANTHER" id="PTHR47457">
    <property type="entry name" value="OS05G0345500 PROTEIN"/>
    <property type="match status" value="1"/>
</dbReference>
<dbReference type="Pfam" id="PF00651">
    <property type="entry name" value="BTB"/>
    <property type="match status" value="2"/>
</dbReference>
<dbReference type="Pfam" id="PF00754">
    <property type="entry name" value="F5_F8_type_C"/>
    <property type="match status" value="1"/>
</dbReference>